<name>A0A941EVA8_9ACTN</name>
<proteinExistence type="predicted"/>
<comment type="caution">
    <text evidence="3">The sequence shown here is derived from an EMBL/GenBank/DDBJ whole genome shotgun (WGS) entry which is preliminary data.</text>
</comment>
<dbReference type="EMBL" id="JAGSOG010000218">
    <property type="protein sequence ID" value="MBR7837621.1"/>
    <property type="molecule type" value="Genomic_DNA"/>
</dbReference>
<reference evidence="3" key="1">
    <citation type="submission" date="2021-04" db="EMBL/GenBank/DDBJ databases">
        <title>Genome based classification of Actinospica acidithermotolerans sp. nov., an actinobacterium isolated from an Indonesian hot spring.</title>
        <authorList>
            <person name="Kusuma A.B."/>
            <person name="Putra K.E."/>
            <person name="Nafisah S."/>
            <person name="Loh J."/>
            <person name="Nouioui I."/>
            <person name="Goodfellow M."/>
        </authorList>
    </citation>
    <scope>NUCLEOTIDE SEQUENCE</scope>
    <source>
        <strain evidence="3">CSCA 57</strain>
    </source>
</reference>
<gene>
    <name evidence="3" type="ORF">KDL01_30355</name>
</gene>
<keyword evidence="2" id="KW-0472">Membrane</keyword>
<feature type="compositionally biased region" description="Low complexity" evidence="1">
    <location>
        <begin position="65"/>
        <end position="80"/>
    </location>
</feature>
<feature type="region of interest" description="Disordered" evidence="1">
    <location>
        <begin position="54"/>
        <end position="80"/>
    </location>
</feature>
<feature type="compositionally biased region" description="Low complexity" evidence="1">
    <location>
        <begin position="1"/>
        <end position="15"/>
    </location>
</feature>
<keyword evidence="2" id="KW-1133">Transmembrane helix</keyword>
<feature type="region of interest" description="Disordered" evidence="1">
    <location>
        <begin position="1"/>
        <end position="25"/>
    </location>
</feature>
<sequence length="247" mass="24240">PPPGYGQAPGYGPVPGFAPPPPPKKRTGLFVGIGVVVGVAAIGLTYALTSGGSNKPADQAGLGQPTSPSSLSAPSSAAASPSADASTAAAASGAVTVPASAGGLTEMTGSSGDAVTQAMKKADASNSTLSSAEFGAYEKTGTSSYFGDLTLVPLATSSDLHDVYSLEGASSALQQISSSTLTKSATEPSAEPNGAMTCGLIVDPSITLRACMWMDANEYGLAALPESLSNAEAAQYSAAIWKASEGS</sequence>
<evidence type="ECO:0000313" key="4">
    <source>
        <dbReference type="Proteomes" id="UP000675781"/>
    </source>
</evidence>
<dbReference type="Proteomes" id="UP000675781">
    <property type="component" value="Unassembled WGS sequence"/>
</dbReference>
<organism evidence="3 4">
    <name type="scientific">Actinospica durhamensis</name>
    <dbReference type="NCBI Taxonomy" id="1508375"/>
    <lineage>
        <taxon>Bacteria</taxon>
        <taxon>Bacillati</taxon>
        <taxon>Actinomycetota</taxon>
        <taxon>Actinomycetes</taxon>
        <taxon>Catenulisporales</taxon>
        <taxon>Actinospicaceae</taxon>
        <taxon>Actinospica</taxon>
    </lineage>
</organism>
<evidence type="ECO:0000256" key="2">
    <source>
        <dbReference type="SAM" id="Phobius"/>
    </source>
</evidence>
<feature type="transmembrane region" description="Helical" evidence="2">
    <location>
        <begin position="29"/>
        <end position="49"/>
    </location>
</feature>
<keyword evidence="4" id="KW-1185">Reference proteome</keyword>
<dbReference type="AlphaFoldDB" id="A0A941EVA8"/>
<feature type="non-terminal residue" evidence="3">
    <location>
        <position position="1"/>
    </location>
</feature>
<keyword evidence="2" id="KW-0812">Transmembrane</keyword>
<evidence type="ECO:0000256" key="1">
    <source>
        <dbReference type="SAM" id="MobiDB-lite"/>
    </source>
</evidence>
<protein>
    <submittedName>
        <fullName evidence="3">Uncharacterized protein</fullName>
    </submittedName>
</protein>
<accession>A0A941EVA8</accession>
<evidence type="ECO:0000313" key="3">
    <source>
        <dbReference type="EMBL" id="MBR7837621.1"/>
    </source>
</evidence>